<comment type="caution">
    <text evidence="2">The sequence shown here is derived from an EMBL/GenBank/DDBJ whole genome shotgun (WGS) entry which is preliminary data.</text>
</comment>
<protein>
    <submittedName>
        <fullName evidence="2">Uncharacterized protein</fullName>
    </submittedName>
</protein>
<evidence type="ECO:0000313" key="3">
    <source>
        <dbReference type="Proteomes" id="UP000309984"/>
    </source>
</evidence>
<sequence>MANRGALIVTQQAARRHPHAAAGGRAVTKITGRASPHTASERAHRACGARISRPVRTFAENKSRPGWFQPGRDFRCSADQARGI</sequence>
<dbReference type="Proteomes" id="UP000309984">
    <property type="component" value="Unassembled WGS sequence"/>
</dbReference>
<name>A0AA94R868_9MYCO</name>
<evidence type="ECO:0000313" key="2">
    <source>
        <dbReference type="EMBL" id="TLH63830.1"/>
    </source>
</evidence>
<keyword evidence="3" id="KW-1185">Reference proteome</keyword>
<proteinExistence type="predicted"/>
<evidence type="ECO:0000256" key="1">
    <source>
        <dbReference type="SAM" id="MobiDB-lite"/>
    </source>
</evidence>
<dbReference type="AlphaFoldDB" id="A0AA94R868"/>
<organism evidence="2 3">
    <name type="scientific">Mycolicibacterium phocaicum</name>
    <dbReference type="NCBI Taxonomy" id="319706"/>
    <lineage>
        <taxon>Bacteria</taxon>
        <taxon>Bacillati</taxon>
        <taxon>Actinomycetota</taxon>
        <taxon>Actinomycetes</taxon>
        <taxon>Mycobacteriales</taxon>
        <taxon>Mycobacteriaceae</taxon>
        <taxon>Mycolicibacterium</taxon>
    </lineage>
</organism>
<gene>
    <name evidence="2" type="ORF">C1S79_22050</name>
</gene>
<dbReference type="EMBL" id="POTM01000052">
    <property type="protein sequence ID" value="TLH63830.1"/>
    <property type="molecule type" value="Genomic_DNA"/>
</dbReference>
<accession>A0AA94R868</accession>
<reference evidence="2 3" key="1">
    <citation type="submission" date="2018-01" db="EMBL/GenBank/DDBJ databases">
        <title>Comparative genomics of Mycobacterium mucogenicum and Mycobacterium neoaurum clade members emphasizing tRNA and non-coding RNA.</title>
        <authorList>
            <person name="Behra P.R.K."/>
            <person name="Pettersson B.M.F."/>
            <person name="Das S."/>
            <person name="Dasgupta S."/>
            <person name="Kirsebom L.A."/>
        </authorList>
    </citation>
    <scope>NUCLEOTIDE SEQUENCE [LARGE SCALE GENOMIC DNA]</scope>
    <source>
        <strain evidence="2 3">DSM 45104</strain>
    </source>
</reference>
<feature type="region of interest" description="Disordered" evidence="1">
    <location>
        <begin position="1"/>
        <end position="46"/>
    </location>
</feature>